<evidence type="ECO:0000313" key="5">
    <source>
        <dbReference type="EMBL" id="RXJ50711.1"/>
    </source>
</evidence>
<comment type="similarity">
    <text evidence="2">Belongs to the 5'-nucleotidase family.</text>
</comment>
<dbReference type="Pfam" id="PF00149">
    <property type="entry name" value="Metallophos"/>
    <property type="match status" value="1"/>
</dbReference>
<evidence type="ECO:0000256" key="2">
    <source>
        <dbReference type="RuleBase" id="RU362119"/>
    </source>
</evidence>
<keyword evidence="1" id="KW-0732">Signal</keyword>
<protein>
    <recommendedName>
        <fullName evidence="7">Bifunctional metallophosphatase/5'-nucleotidase</fullName>
    </recommendedName>
</protein>
<dbReference type="GO" id="GO:0009166">
    <property type="term" value="P:nucleotide catabolic process"/>
    <property type="evidence" value="ECO:0007669"/>
    <property type="project" value="InterPro"/>
</dbReference>
<accession>A0A4Q0XI72</accession>
<dbReference type="SUPFAM" id="SSF56300">
    <property type="entry name" value="Metallo-dependent phosphatases"/>
    <property type="match status" value="1"/>
</dbReference>
<dbReference type="PRINTS" id="PR01607">
    <property type="entry name" value="APYRASEFAMLY"/>
</dbReference>
<dbReference type="AlphaFoldDB" id="A0A4Q0XI72"/>
<organism evidence="5 6">
    <name type="scientific">Gelidibacter gilvus</name>
    <dbReference type="NCBI Taxonomy" id="59602"/>
    <lineage>
        <taxon>Bacteria</taxon>
        <taxon>Pseudomonadati</taxon>
        <taxon>Bacteroidota</taxon>
        <taxon>Flavobacteriia</taxon>
        <taxon>Flavobacteriales</taxon>
        <taxon>Flavobacteriaceae</taxon>
        <taxon>Gelidibacter</taxon>
    </lineage>
</organism>
<evidence type="ECO:0000256" key="1">
    <source>
        <dbReference type="ARBA" id="ARBA00022729"/>
    </source>
</evidence>
<dbReference type="EMBL" id="SDDZ01000003">
    <property type="protein sequence ID" value="RXJ50711.1"/>
    <property type="molecule type" value="Genomic_DNA"/>
</dbReference>
<dbReference type="InterPro" id="IPR036907">
    <property type="entry name" value="5'-Nucleotdase_C_sf"/>
</dbReference>
<keyword evidence="2" id="KW-0547">Nucleotide-binding</keyword>
<dbReference type="PANTHER" id="PTHR11575">
    <property type="entry name" value="5'-NUCLEOTIDASE-RELATED"/>
    <property type="match status" value="1"/>
</dbReference>
<dbReference type="InterPro" id="IPR004843">
    <property type="entry name" value="Calcineurin-like_PHP"/>
</dbReference>
<evidence type="ECO:0000259" key="3">
    <source>
        <dbReference type="Pfam" id="PF00149"/>
    </source>
</evidence>
<dbReference type="GO" id="GO:0000166">
    <property type="term" value="F:nucleotide binding"/>
    <property type="evidence" value="ECO:0007669"/>
    <property type="project" value="UniProtKB-KW"/>
</dbReference>
<comment type="caution">
    <text evidence="5">The sequence shown here is derived from an EMBL/GenBank/DDBJ whole genome shotgun (WGS) entry which is preliminary data.</text>
</comment>
<feature type="domain" description="Calcineurin-like phosphoesterase" evidence="3">
    <location>
        <begin position="48"/>
        <end position="262"/>
    </location>
</feature>
<proteinExistence type="inferred from homology"/>
<dbReference type="Pfam" id="PF02872">
    <property type="entry name" value="5_nucleotid_C"/>
    <property type="match status" value="1"/>
</dbReference>
<dbReference type="GO" id="GO:0008768">
    <property type="term" value="F:UDP-sugar diphosphatase activity"/>
    <property type="evidence" value="ECO:0007669"/>
    <property type="project" value="TreeGrafter"/>
</dbReference>
<dbReference type="Proteomes" id="UP000289792">
    <property type="component" value="Unassembled WGS sequence"/>
</dbReference>
<dbReference type="InterPro" id="IPR029052">
    <property type="entry name" value="Metallo-depent_PP-like"/>
</dbReference>
<feature type="domain" description="5'-Nucleotidase C-terminal" evidence="4">
    <location>
        <begin position="342"/>
        <end position="479"/>
    </location>
</feature>
<evidence type="ECO:0000313" key="6">
    <source>
        <dbReference type="Proteomes" id="UP000289792"/>
    </source>
</evidence>
<dbReference type="Gene3D" id="3.90.780.10">
    <property type="entry name" value="5'-Nucleotidase, C-terminal domain"/>
    <property type="match status" value="1"/>
</dbReference>
<dbReference type="GO" id="GO:0008253">
    <property type="term" value="F:5'-nucleotidase activity"/>
    <property type="evidence" value="ECO:0007669"/>
    <property type="project" value="TreeGrafter"/>
</dbReference>
<dbReference type="OrthoDB" id="9801679at2"/>
<name>A0A4Q0XI72_9FLAO</name>
<gene>
    <name evidence="5" type="ORF">ESZ48_08130</name>
</gene>
<dbReference type="InterPro" id="IPR006179">
    <property type="entry name" value="5_nucleotidase/apyrase"/>
</dbReference>
<sequence>MPILHEISLIMKKTLTLLSLTVLLFGSSCSVSQKNTSIKDDGKIEIVFVQVNDVYEIAPLGGGKEGGIARVASLKKQEKEKNTNTFLVMGGDFVSPSIYNSLKYEGKSIRGKQMIEALNAAEMDFVVFGNHEFDIKEAELQSRIDESEFTWVASNTFHKSGSTIQPFTMNSTTPFPETYILNVTDADGTKAKIGIIGITLPFNKVPYVHYTDPITTAKRLYAEIKDSVDIVIALTHLDIKDDIKLAQEIPTLGLIMGGHEHDMQFEKVGDVYITKAHANAKTAYVNTLRLDKKNGTLKVFPKLEYLNENIALDNHTNTVVEKWVKIANENYNSLGFDAEDIVIAKSEPLEGRETVIRSQPSNLTELVVRGVHAAAPLSDVVLVNAGAIRVDDILHAPVSQYDILRAMPFGGEIREVDMTGSFLSKILDVGESNKGIGGYLLRNSTVMKMNDKWVIGEDTIDNSKVYRVAMLGFLLTGMESNLDFLKEDNPGIVKLYPIETSSDHPQSDIRLALVHYLKSVNN</sequence>
<keyword evidence="6" id="KW-1185">Reference proteome</keyword>
<dbReference type="Gene3D" id="3.60.21.10">
    <property type="match status" value="1"/>
</dbReference>
<reference evidence="5 6" key="1">
    <citation type="submission" date="2019-01" db="EMBL/GenBank/DDBJ databases">
        <title>Genome sequence of the Antarctic species Gelidibacter gilvus ACAM 158(T).</title>
        <authorList>
            <person name="Bowman J.P."/>
        </authorList>
    </citation>
    <scope>NUCLEOTIDE SEQUENCE [LARGE SCALE GENOMIC DNA]</scope>
    <source>
        <strain evidence="5 6">IC158</strain>
    </source>
</reference>
<keyword evidence="2" id="KW-0378">Hydrolase</keyword>
<dbReference type="SUPFAM" id="SSF55816">
    <property type="entry name" value="5'-nucleotidase (syn. UDP-sugar hydrolase), C-terminal domain"/>
    <property type="match status" value="1"/>
</dbReference>
<dbReference type="InterPro" id="IPR008334">
    <property type="entry name" value="5'-Nucleotdase_C"/>
</dbReference>
<dbReference type="GO" id="GO:0030288">
    <property type="term" value="C:outer membrane-bounded periplasmic space"/>
    <property type="evidence" value="ECO:0007669"/>
    <property type="project" value="TreeGrafter"/>
</dbReference>
<evidence type="ECO:0000259" key="4">
    <source>
        <dbReference type="Pfam" id="PF02872"/>
    </source>
</evidence>
<dbReference type="PANTHER" id="PTHR11575:SF24">
    <property type="entry name" value="5'-NUCLEOTIDASE"/>
    <property type="match status" value="1"/>
</dbReference>
<evidence type="ECO:0008006" key="7">
    <source>
        <dbReference type="Google" id="ProtNLM"/>
    </source>
</evidence>